<accession>A0A0A9EJZ1</accession>
<organism evidence="1">
    <name type="scientific">Arundo donax</name>
    <name type="common">Giant reed</name>
    <name type="synonym">Donax arundinaceus</name>
    <dbReference type="NCBI Taxonomy" id="35708"/>
    <lineage>
        <taxon>Eukaryota</taxon>
        <taxon>Viridiplantae</taxon>
        <taxon>Streptophyta</taxon>
        <taxon>Embryophyta</taxon>
        <taxon>Tracheophyta</taxon>
        <taxon>Spermatophyta</taxon>
        <taxon>Magnoliopsida</taxon>
        <taxon>Liliopsida</taxon>
        <taxon>Poales</taxon>
        <taxon>Poaceae</taxon>
        <taxon>PACMAD clade</taxon>
        <taxon>Arundinoideae</taxon>
        <taxon>Arundineae</taxon>
        <taxon>Arundo</taxon>
    </lineage>
</organism>
<name>A0A0A9EJZ1_ARUDO</name>
<dbReference type="EMBL" id="GBRH01197474">
    <property type="protein sequence ID" value="JAE00422.1"/>
    <property type="molecule type" value="Transcribed_RNA"/>
</dbReference>
<protein>
    <submittedName>
        <fullName evidence="1">Rpl22</fullName>
    </submittedName>
</protein>
<proteinExistence type="predicted"/>
<reference evidence="1" key="2">
    <citation type="journal article" date="2015" name="Data Brief">
        <title>Shoot transcriptome of the giant reed, Arundo donax.</title>
        <authorList>
            <person name="Barrero R.A."/>
            <person name="Guerrero F.D."/>
            <person name="Moolhuijzen P."/>
            <person name="Goolsby J.A."/>
            <person name="Tidwell J."/>
            <person name="Bellgard S.E."/>
            <person name="Bellgard M.I."/>
        </authorList>
    </citation>
    <scope>NUCLEOTIDE SEQUENCE</scope>
    <source>
        <tissue evidence="1">Shoot tissue taken approximately 20 cm above the soil surface</tissue>
    </source>
</reference>
<sequence length="28" mass="3328">MGMMRIELTFFSCNRQDMNLIGVEIKYS</sequence>
<reference evidence="1" key="1">
    <citation type="submission" date="2014-09" db="EMBL/GenBank/DDBJ databases">
        <authorList>
            <person name="Magalhaes I.L.F."/>
            <person name="Oliveira U."/>
            <person name="Santos F.R."/>
            <person name="Vidigal T.H.D.A."/>
            <person name="Brescovit A.D."/>
            <person name="Santos A.J."/>
        </authorList>
    </citation>
    <scope>NUCLEOTIDE SEQUENCE</scope>
    <source>
        <tissue evidence="1">Shoot tissue taken approximately 20 cm above the soil surface</tissue>
    </source>
</reference>
<dbReference type="AlphaFoldDB" id="A0A0A9EJZ1"/>
<evidence type="ECO:0000313" key="1">
    <source>
        <dbReference type="EMBL" id="JAE00422.1"/>
    </source>
</evidence>